<organism evidence="1 2">
    <name type="scientific">Candidatus Eisenbergiella merdavium</name>
    <dbReference type="NCBI Taxonomy" id="2838551"/>
    <lineage>
        <taxon>Bacteria</taxon>
        <taxon>Bacillati</taxon>
        <taxon>Bacillota</taxon>
        <taxon>Clostridia</taxon>
        <taxon>Lachnospirales</taxon>
        <taxon>Lachnospiraceae</taxon>
        <taxon>Eisenbergiella</taxon>
    </lineage>
</organism>
<accession>A0A9D2NHG3</accession>
<name>A0A9D2NHG3_9FIRM</name>
<dbReference type="Proteomes" id="UP000823891">
    <property type="component" value="Unassembled WGS sequence"/>
</dbReference>
<dbReference type="InterPro" id="IPR036782">
    <property type="entry name" value="NE0471-like_N"/>
</dbReference>
<dbReference type="Gene3D" id="3.30.2020.10">
    <property type="entry name" value="NE0471-like N-terminal domain"/>
    <property type="match status" value="1"/>
</dbReference>
<reference evidence="1" key="2">
    <citation type="submission" date="2021-04" db="EMBL/GenBank/DDBJ databases">
        <authorList>
            <person name="Gilroy R."/>
        </authorList>
    </citation>
    <scope>NUCLEOTIDE SEQUENCE</scope>
    <source>
        <strain evidence="1">USAMLcec2-132</strain>
    </source>
</reference>
<sequence>MIPRIKSMKPLDGYKLYVVFDDGRGVLYDVKDDIEHLPGYEDLKTIQGLFAQARLDQSRTCVFWNENIDLASDMIYEYGKEVE</sequence>
<dbReference type="InterPro" id="IPR018841">
    <property type="entry name" value="DUF2442"/>
</dbReference>
<comment type="caution">
    <text evidence="1">The sequence shown here is derived from an EMBL/GenBank/DDBJ whole genome shotgun (WGS) entry which is preliminary data.</text>
</comment>
<gene>
    <name evidence="1" type="ORF">H9761_18050</name>
</gene>
<dbReference type="AlphaFoldDB" id="A0A9D2NHG3"/>
<dbReference type="SUPFAM" id="SSF143880">
    <property type="entry name" value="NE0471 N-terminal domain-like"/>
    <property type="match status" value="1"/>
</dbReference>
<protein>
    <submittedName>
        <fullName evidence="1">DUF2442 domain-containing protein</fullName>
    </submittedName>
</protein>
<evidence type="ECO:0000313" key="2">
    <source>
        <dbReference type="Proteomes" id="UP000823891"/>
    </source>
</evidence>
<dbReference type="EMBL" id="DWWS01000068">
    <property type="protein sequence ID" value="HJC25567.1"/>
    <property type="molecule type" value="Genomic_DNA"/>
</dbReference>
<evidence type="ECO:0000313" key="1">
    <source>
        <dbReference type="EMBL" id="HJC25567.1"/>
    </source>
</evidence>
<reference evidence="1" key="1">
    <citation type="journal article" date="2021" name="PeerJ">
        <title>Extensive microbial diversity within the chicken gut microbiome revealed by metagenomics and culture.</title>
        <authorList>
            <person name="Gilroy R."/>
            <person name="Ravi A."/>
            <person name="Getino M."/>
            <person name="Pursley I."/>
            <person name="Horton D.L."/>
            <person name="Alikhan N.F."/>
            <person name="Baker D."/>
            <person name="Gharbi K."/>
            <person name="Hall N."/>
            <person name="Watson M."/>
            <person name="Adriaenssens E.M."/>
            <person name="Foster-Nyarko E."/>
            <person name="Jarju S."/>
            <person name="Secka A."/>
            <person name="Antonio M."/>
            <person name="Oren A."/>
            <person name="Chaudhuri R.R."/>
            <person name="La Ragione R."/>
            <person name="Hildebrand F."/>
            <person name="Pallen M.J."/>
        </authorList>
    </citation>
    <scope>NUCLEOTIDE SEQUENCE</scope>
    <source>
        <strain evidence="1">USAMLcec2-132</strain>
    </source>
</reference>
<proteinExistence type="predicted"/>
<dbReference type="Pfam" id="PF10387">
    <property type="entry name" value="DUF2442"/>
    <property type="match status" value="1"/>
</dbReference>